<name>E1R949_SEDSS</name>
<dbReference type="STRING" id="573413.Spirs_3933"/>
<protein>
    <submittedName>
        <fullName evidence="2">Hemagluttinin repeat-containing protein</fullName>
    </submittedName>
</protein>
<accession>E1R949</accession>
<dbReference type="Pfam" id="PF13860">
    <property type="entry name" value="FlgD_ig"/>
    <property type="match status" value="1"/>
</dbReference>
<evidence type="ECO:0000313" key="3">
    <source>
        <dbReference type="Proteomes" id="UP000002318"/>
    </source>
</evidence>
<dbReference type="eggNOG" id="COG2911">
    <property type="taxonomic scope" value="Bacteria"/>
</dbReference>
<dbReference type="HOGENOM" id="CLU_231457_0_0_12"/>
<evidence type="ECO:0000313" key="2">
    <source>
        <dbReference type="EMBL" id="ADK83018.1"/>
    </source>
</evidence>
<dbReference type="RefSeq" id="WP_013256477.1">
    <property type="nucleotide sequence ID" value="NC_014364.1"/>
</dbReference>
<reference evidence="2 3" key="1">
    <citation type="journal article" date="2010" name="Stand. Genomic Sci.">
        <title>Complete genome sequence of Spirochaeta smaragdinae type strain (SEBR 4228).</title>
        <authorList>
            <person name="Mavromatis K."/>
            <person name="Yasawong M."/>
            <person name="Chertkov O."/>
            <person name="Lapidus A."/>
            <person name="Lucas S."/>
            <person name="Nolan M."/>
            <person name="Del Rio T.G."/>
            <person name="Tice H."/>
            <person name="Cheng J.F."/>
            <person name="Pitluck S."/>
            <person name="Liolios K."/>
            <person name="Ivanova N."/>
            <person name="Tapia R."/>
            <person name="Han C."/>
            <person name="Bruce D."/>
            <person name="Goodwin L."/>
            <person name="Pati A."/>
            <person name="Chen A."/>
            <person name="Palaniappan K."/>
            <person name="Land M."/>
            <person name="Hauser L."/>
            <person name="Chang Y.J."/>
            <person name="Jeffries C.D."/>
            <person name="Detter J.C."/>
            <person name="Rohde M."/>
            <person name="Brambilla E."/>
            <person name="Spring S."/>
            <person name="Goker M."/>
            <person name="Sikorski J."/>
            <person name="Woyke T."/>
            <person name="Bristow J."/>
            <person name="Eisen J.A."/>
            <person name="Markowitz V."/>
            <person name="Hugenholtz P."/>
            <person name="Klenk H.P."/>
            <person name="Kyrpides N.C."/>
        </authorList>
    </citation>
    <scope>NUCLEOTIDE SEQUENCE [LARGE SCALE GENOMIC DNA]</scope>
    <source>
        <strain evidence="3">DSM 11293 / JCM 15392 / SEBR 4228</strain>
    </source>
</reference>
<sequence>MSAVTSNLKLAGDLTIALGTSVDLVALGCSIGGDVSGGGTLDGGSGSVDVNGDFTVGAYNATSGTTSIAGTTVSFTSLTHNSGEIDLDGTGTPVALSTGGQGLYSLTISNGSGFETVNVSGSLNLAGDLDIATGHTLGMGNNVLSVSGSTTNGGAITGGSGLVSFSGAVSGTGTITSGTGGVSFEGNYSGGVLVGNAAGTITFEGASTTLGTFTPNGTSVLFSGTATPQVFDPNANTLDGDVSINKDLQASILRLAGDLTLQDVSMTIVVGTLDLNAHTLTLNDSTGSAGNITLDSAGGLDMSTSGSALELQGDWSSDSASAFDPGSETVTFSGDHNPQSLASGGKSFYSITVTKDAAGDTLQLSDNLTQNAGGVLTVTTGELDLDGNTLTLGADLSLNSSDGTVTVVSGSLDGGSSYDVTVAGGSITHTTGSIGVLDFTVSGGTVTIGTGAFTVAAMSVTGGSFTQTGDNGGNTQSVDSLSVTGGSCSWDSGSAGGTLVFTGAPGADLTESSGSLSFGAKTVTGIEDIYITGGDLDLGTAALTSAGGGAGTYTINTSGTITDSGSTLTLNGDGTLSLDDDESIGDLVIGAAITFSDGGADPDVDTLSFSGGSLAVGGNAFRANSADVSGAVTVGNGGSFGTVGALTVNNGGSITASGSGIVTAGAVLTMNGTGTVSVEDGTMSVSAGGAALNGSGALSSSGAGNIDVTGNLVWTGASSDVSLSGGGQLLVSGNLTQDGSSTGEISVGAGGIAVNGDLSQAAAGNGNISAGAGGVSVGGVLTMYSTLSVTGGDIAVTGTGASGNNGTIETITSGSQSYAGTFTNSGTLTGVGAVSFGSDLINSGTLNMGSGIVSVLGALDGSGGTIDFNGTNDGELEVSADVTFTSGSSITNGDSGDVIRFTGAGAQLVRSGGHAFPSVEVNKSGGSLGLDTDNMTQATGATLSFGCSGATAVNLNGLSWTLEAAVDINDNVGFNVLAGTLDGGQALTVSGTGDLIHTSGRVEVSSYTHSGTGSSLFGVGDIAISGQLEVSDGSFTQTGDNGGNTQSVDSLSVTGGSCSWDSGSAGGTLVFTGAPGADLTESSGSLFFGAKTVTGIEDIYITGGNLDLGTAALTSAGGGAGIYTINTSGTITDLGSTLTLNGTGALTLDDDESIGALVIGADITFIDGGMDPDVNTLTVGSGSSLSCGASDFSTSGDAVLNGNLSFSDGNFIAGGNLTLSSGGTLDVSGAGAVTVTGTTIAAGTVVIGGGGVTLVGDADLSGATIDFGPSVDRVLECQRDLVCSSATSLDNSDSSDTLIFSGEVEQNLTSAGLSLMSVSVESSGLSLTRVVPLDDTTIDGDLSVTADAEFSTGGNDVTLSGAMSLEGLTYPDCGVFELDGRETVSIGTMDIDSGIVRFVGDLTASGAVSATVYDLDDPSSDPANFYILELNATNSGTTFTLVKNTEIASEVRVLQGSFDLGGYDLSIGGSAPGSLYVASGVSLSVSDGNLTADGDVECDGTISLSGTVVLTAGEDIFGTGTLDAGSSADSVEINVGQDFDITTFNPGESTIAFNDDTIQESHIGRAYTFYNLEIVDTNGDNDDTPKIVYFPEGELITIAAGGSLVVTGAENHEVELLSSYTESNSHPATAYDDALYSEQWRLTIEAGGTADIDNAYVELSYSYVPIYPTSALFRPDRHSEDDWCYNWRLVIPVIESLMQDSNGDGKLDRIQVTVNASTPLNDDFSDFSATVDGYTVAGYDTGTSYDDVFYILLEEKPYLDTDATPSWWITGGNDTNDSLRSTTGTSRYVTIEDTDDIAATIDSASPVIGYTLAVSGYSKVFIHFSEPVQVDSSASSWIAGDFTVNGTSATSLSIVTGSSAEIEEVTLNTASALSDANIIGHVTVTLPTTTQDAEGNIIGSTTHRVSDLGLGIIEPVYARNTAVQRDATRGAGVGLINYFDDSAWLEPQEIELQVNYGSASVPTLSYDSDVPQDFTSSDNSGLWLPSFDETDFSGLVPYPNDPSATLPSGYSSSDPASLSGADQGSSLINFTISDSSDKLKDNGTFDFFLYADDLYHARVASPAASNWYRTIRPFSFEMREVRTQTGDVTILNNVINPDEGEKTTLHYTITRSGTITIQVFNLAGDLIDVLYRGRRSAGEYAVSWDGRNRAGYAVGRGIYFVRFSGPGIDEYRKVMVIR</sequence>
<proteinExistence type="predicted"/>
<keyword evidence="3" id="KW-1185">Reference proteome</keyword>
<dbReference type="Gene3D" id="2.60.40.4070">
    <property type="match status" value="1"/>
</dbReference>
<evidence type="ECO:0000259" key="1">
    <source>
        <dbReference type="Pfam" id="PF13860"/>
    </source>
</evidence>
<dbReference type="Proteomes" id="UP000002318">
    <property type="component" value="Chromosome"/>
</dbReference>
<feature type="domain" description="FlgD/Vpr Ig-like" evidence="1">
    <location>
        <begin position="2095"/>
        <end position="2162"/>
    </location>
</feature>
<dbReference type="EMBL" id="CP002116">
    <property type="protein sequence ID" value="ADK83018.1"/>
    <property type="molecule type" value="Genomic_DNA"/>
</dbReference>
<dbReference type="InterPro" id="IPR025965">
    <property type="entry name" value="FlgD/Vpr_Ig-like"/>
</dbReference>
<dbReference type="KEGG" id="ssm:Spirs_3933"/>
<gene>
    <name evidence="2" type="ordered locus">Spirs_3933</name>
</gene>
<organism evidence="2 3">
    <name type="scientific">Sediminispirochaeta smaragdinae (strain DSM 11293 / JCM 15392 / SEBR 4228)</name>
    <name type="common">Spirochaeta smaragdinae</name>
    <dbReference type="NCBI Taxonomy" id="573413"/>
    <lineage>
        <taxon>Bacteria</taxon>
        <taxon>Pseudomonadati</taxon>
        <taxon>Spirochaetota</taxon>
        <taxon>Spirochaetia</taxon>
        <taxon>Spirochaetales</taxon>
        <taxon>Spirochaetaceae</taxon>
        <taxon>Sediminispirochaeta</taxon>
    </lineage>
</organism>